<sequence>MKTQTTTPEWTLIQINKHAQTHSLKLTCTSIHVKKHAQKCIRNNVLKSTEYNTRTLMRITKQQQKHKIQKIQWKPVKNWIPTSDHENTRYSSRTRMRIKETCTKTLASKDTHISKKKHAQKCIRNNVLKNTEYNTRTLMRITKQQQKHKIQKIQWSVEITLNVYVYVDFLMD</sequence>
<dbReference type="AlphaFoldDB" id="A0A022QL17"/>
<keyword evidence="2" id="KW-1185">Reference proteome</keyword>
<evidence type="ECO:0000313" key="2">
    <source>
        <dbReference type="Proteomes" id="UP000030748"/>
    </source>
</evidence>
<proteinExistence type="predicted"/>
<protein>
    <submittedName>
        <fullName evidence="1">Uncharacterized protein</fullName>
    </submittedName>
</protein>
<dbReference type="Proteomes" id="UP000030748">
    <property type="component" value="Unassembled WGS sequence"/>
</dbReference>
<name>A0A022QL17_ERYGU</name>
<dbReference type="EMBL" id="KI631313">
    <property type="protein sequence ID" value="EYU28641.1"/>
    <property type="molecule type" value="Genomic_DNA"/>
</dbReference>
<organism evidence="1 2">
    <name type="scientific">Erythranthe guttata</name>
    <name type="common">Yellow monkey flower</name>
    <name type="synonym">Mimulus guttatus</name>
    <dbReference type="NCBI Taxonomy" id="4155"/>
    <lineage>
        <taxon>Eukaryota</taxon>
        <taxon>Viridiplantae</taxon>
        <taxon>Streptophyta</taxon>
        <taxon>Embryophyta</taxon>
        <taxon>Tracheophyta</taxon>
        <taxon>Spermatophyta</taxon>
        <taxon>Magnoliopsida</taxon>
        <taxon>eudicotyledons</taxon>
        <taxon>Gunneridae</taxon>
        <taxon>Pentapetalae</taxon>
        <taxon>asterids</taxon>
        <taxon>lamiids</taxon>
        <taxon>Lamiales</taxon>
        <taxon>Phrymaceae</taxon>
        <taxon>Erythranthe</taxon>
    </lineage>
</organism>
<gene>
    <name evidence="1" type="ORF">MIMGU_mgv11b015993mg</name>
</gene>
<evidence type="ECO:0000313" key="1">
    <source>
        <dbReference type="EMBL" id="EYU28641.1"/>
    </source>
</evidence>
<reference evidence="1 2" key="1">
    <citation type="journal article" date="2013" name="Proc. Natl. Acad. Sci. U.S.A.">
        <title>Fine-scale variation in meiotic recombination in Mimulus inferred from population shotgun sequencing.</title>
        <authorList>
            <person name="Hellsten U."/>
            <person name="Wright K.M."/>
            <person name="Jenkins J."/>
            <person name="Shu S."/>
            <person name="Yuan Y."/>
            <person name="Wessler S.R."/>
            <person name="Schmutz J."/>
            <person name="Willis J.H."/>
            <person name="Rokhsar D.S."/>
        </authorList>
    </citation>
    <scope>NUCLEOTIDE SEQUENCE [LARGE SCALE GENOMIC DNA]</scope>
    <source>
        <strain evidence="2">cv. DUN x IM62</strain>
    </source>
</reference>
<accession>A0A022QL17</accession>